<dbReference type="GO" id="GO:1904659">
    <property type="term" value="P:D-glucose transmembrane transport"/>
    <property type="evidence" value="ECO:0007669"/>
    <property type="project" value="InterPro"/>
</dbReference>
<dbReference type="InterPro" id="IPR050375">
    <property type="entry name" value="MFS_TsgA-like"/>
</dbReference>
<evidence type="ECO:0000313" key="4">
    <source>
        <dbReference type="EMBL" id="AXY21038.1"/>
    </source>
</evidence>
<gene>
    <name evidence="4" type="primary">fucP</name>
    <name evidence="4" type="ORF">CD178_00211</name>
</gene>
<comment type="subcellular location">
    <subcellularLocation>
        <location evidence="1">Cell inner membrane</location>
        <topology evidence="1">Multi-pass membrane protein</topology>
    </subcellularLocation>
</comment>
<feature type="transmembrane region" description="Helical" evidence="3">
    <location>
        <begin position="31"/>
        <end position="53"/>
    </location>
</feature>
<feature type="transmembrane region" description="Helical" evidence="3">
    <location>
        <begin position="298"/>
        <end position="316"/>
    </location>
</feature>
<keyword evidence="3" id="KW-0472">Membrane</keyword>
<dbReference type="KEGG" id="ksc:CD178_00211"/>
<evidence type="ECO:0000256" key="1">
    <source>
        <dbReference type="ARBA" id="ARBA00004429"/>
    </source>
</evidence>
<reference evidence="4 5" key="1">
    <citation type="submission" date="2017-08" db="EMBL/GenBank/DDBJ databases">
        <title>Complete genome sequence of Gluconacetobacter saccharivorans CV1 isolated from Fermented Vinegar.</title>
        <authorList>
            <person name="Kim S.-Y."/>
        </authorList>
    </citation>
    <scope>NUCLEOTIDE SEQUENCE [LARGE SCALE GENOMIC DNA]</scope>
    <source>
        <strain evidence="4 5">CV1</strain>
    </source>
</reference>
<feature type="transmembrane region" description="Helical" evidence="3">
    <location>
        <begin position="186"/>
        <end position="207"/>
    </location>
</feature>
<evidence type="ECO:0000313" key="5">
    <source>
        <dbReference type="Proteomes" id="UP000264120"/>
    </source>
</evidence>
<dbReference type="RefSeq" id="WP_118962305.1">
    <property type="nucleotide sequence ID" value="NZ_CP023036.1"/>
</dbReference>
<dbReference type="GO" id="GO:0005354">
    <property type="term" value="F:galactose transmembrane transporter activity"/>
    <property type="evidence" value="ECO:0007669"/>
    <property type="project" value="InterPro"/>
</dbReference>
<feature type="transmembrane region" description="Helical" evidence="3">
    <location>
        <begin position="358"/>
        <end position="380"/>
    </location>
</feature>
<feature type="transmembrane region" description="Helical" evidence="3">
    <location>
        <begin position="271"/>
        <end position="291"/>
    </location>
</feature>
<feature type="transmembrane region" description="Helical" evidence="3">
    <location>
        <begin position="96"/>
        <end position="119"/>
    </location>
</feature>
<protein>
    <submittedName>
        <fullName evidence="4">L-fucose-proton symporter</fullName>
    </submittedName>
</protein>
<evidence type="ECO:0000256" key="2">
    <source>
        <dbReference type="ARBA" id="ARBA00022475"/>
    </source>
</evidence>
<dbReference type="InterPro" id="IPR005964">
    <property type="entry name" value="Glc/Gal_transptr_bac"/>
</dbReference>
<dbReference type="PANTHER" id="PTHR43702:SF12">
    <property type="entry name" value="N-ACETYL GLUCOSAMINE TRANSPORTER NAGP"/>
    <property type="match status" value="1"/>
</dbReference>
<organism evidence="4 5">
    <name type="scientific">Komagataeibacter saccharivorans</name>
    <dbReference type="NCBI Taxonomy" id="265959"/>
    <lineage>
        <taxon>Bacteria</taxon>
        <taxon>Pseudomonadati</taxon>
        <taxon>Pseudomonadota</taxon>
        <taxon>Alphaproteobacteria</taxon>
        <taxon>Acetobacterales</taxon>
        <taxon>Acetobacteraceae</taxon>
        <taxon>Komagataeibacter</taxon>
    </lineage>
</organism>
<proteinExistence type="predicted"/>
<dbReference type="NCBIfam" id="TIGR01272">
    <property type="entry name" value="gluP"/>
    <property type="match status" value="1"/>
</dbReference>
<dbReference type="GO" id="GO:0005886">
    <property type="term" value="C:plasma membrane"/>
    <property type="evidence" value="ECO:0007669"/>
    <property type="project" value="UniProtKB-SubCell"/>
</dbReference>
<keyword evidence="3" id="KW-1133">Transmembrane helix</keyword>
<dbReference type="OrthoDB" id="9795150at2"/>
<dbReference type="PANTHER" id="PTHR43702">
    <property type="entry name" value="L-FUCOSE-PROTON SYMPORTER"/>
    <property type="match status" value="1"/>
</dbReference>
<accession>A0A347W845</accession>
<evidence type="ECO:0000256" key="3">
    <source>
        <dbReference type="SAM" id="Phobius"/>
    </source>
</evidence>
<keyword evidence="5" id="KW-1185">Reference proteome</keyword>
<sequence>MRPLVIMAGLFFIIGFVTWLNGPLITFVQVAFGLGPVGAFLVPMCFYLSYLFCAAPAMGLARRIGLRNGIAMALGGMATGTLVFGECVGRRWYPGALGGLSILGAGLTLLQVTVNPYVALLGTAGQAARRIAIMGIANKVSGIIAPVLFSILVMRDIGGVADRLHDAGSAQARETVLAAFAHAVVVPYRCMAVVLLVVAFGLCHVGLPDIRLRDAAAAFLPRREGPAPRMGALAWAGIVVVFVYVGVEVLAGDGVGLYGSHVGLSLGQTRFLTSVTLAGMLCGYLLGTVLVPAMCSQLAYLALSAVFGMVLCLGGAFLHGVWSVACVTLLGLANAMMMPILFPLVLHLAGHRQSQATMLLVMAFCGGGVMPQVFALLIGIVGLKPAFAGLVMGSYGVVLLYALLLRRRVRGGTSGSDLGVLS</sequence>
<feature type="transmembrane region" description="Helical" evidence="3">
    <location>
        <begin position="232"/>
        <end position="251"/>
    </location>
</feature>
<dbReference type="Gene3D" id="1.20.1250.20">
    <property type="entry name" value="MFS general substrate transporter like domains"/>
    <property type="match status" value="2"/>
</dbReference>
<dbReference type="SUPFAM" id="SSF103473">
    <property type="entry name" value="MFS general substrate transporter"/>
    <property type="match status" value="1"/>
</dbReference>
<keyword evidence="2" id="KW-1003">Cell membrane</keyword>
<dbReference type="InterPro" id="IPR036259">
    <property type="entry name" value="MFS_trans_sf"/>
</dbReference>
<name>A0A347W845_9PROT</name>
<feature type="transmembrane region" description="Helical" evidence="3">
    <location>
        <begin position="65"/>
        <end position="84"/>
    </location>
</feature>
<dbReference type="Proteomes" id="UP000264120">
    <property type="component" value="Chromosome"/>
</dbReference>
<keyword evidence="3" id="KW-0812">Transmembrane</keyword>
<dbReference type="AlphaFoldDB" id="A0A347W845"/>
<feature type="transmembrane region" description="Helical" evidence="3">
    <location>
        <begin position="5"/>
        <end position="25"/>
    </location>
</feature>
<feature type="transmembrane region" description="Helical" evidence="3">
    <location>
        <begin position="386"/>
        <end position="404"/>
    </location>
</feature>
<feature type="transmembrane region" description="Helical" evidence="3">
    <location>
        <begin position="131"/>
        <end position="154"/>
    </location>
</feature>
<dbReference type="GO" id="GO:0055056">
    <property type="term" value="F:D-glucose transmembrane transporter activity"/>
    <property type="evidence" value="ECO:0007669"/>
    <property type="project" value="InterPro"/>
</dbReference>
<dbReference type="EMBL" id="CP023036">
    <property type="protein sequence ID" value="AXY21038.1"/>
    <property type="molecule type" value="Genomic_DNA"/>
</dbReference>
<feature type="transmembrane region" description="Helical" evidence="3">
    <location>
        <begin position="322"/>
        <end position="346"/>
    </location>
</feature>